<feature type="transmembrane region" description="Helical" evidence="1">
    <location>
        <begin position="141"/>
        <end position="161"/>
    </location>
</feature>
<organism evidence="2">
    <name type="scientific">Aeromonas salmonicida subsp. salmonicida</name>
    <dbReference type="NCBI Taxonomy" id="29491"/>
    <lineage>
        <taxon>Bacteria</taxon>
        <taxon>Pseudomonadati</taxon>
        <taxon>Pseudomonadota</taxon>
        <taxon>Gammaproteobacteria</taxon>
        <taxon>Aeromonadales</taxon>
        <taxon>Aeromonadaceae</taxon>
        <taxon>Aeromonas</taxon>
    </lineage>
</organism>
<sequence>MPALLPGLIAQAVPPSWGPRLDKKGTKGHKRAQGGIVRPHMNQERAMEGWQYLAACLVVVTILAVVGSWLERRKEEGREQGPQVAKVYLNGIEIGCVPVAQHKTMLADARRSPSLYVSQAVNIGWVTLNLLARILRYMTTIWLLMFLVATVAFPQALGEWMQDMIAGLSQANAAELGRGLQVWVLSSFVFAALAQLCEFVMVAGPDWYGRRDVFAEEVNFQLRRELEAPAHGKVVVLYWPVDTQGESLAQDAKA</sequence>
<keyword evidence="1" id="KW-0812">Transmembrane</keyword>
<evidence type="ECO:0000313" key="2">
    <source>
        <dbReference type="EMBL" id="AOZ60573.1"/>
    </source>
</evidence>
<protein>
    <submittedName>
        <fullName evidence="2">Uncharacterized protein</fullName>
    </submittedName>
</protein>
<feature type="transmembrane region" description="Helical" evidence="1">
    <location>
        <begin position="182"/>
        <end position="204"/>
    </location>
</feature>
<proteinExistence type="predicted"/>
<evidence type="ECO:0000256" key="1">
    <source>
        <dbReference type="SAM" id="Phobius"/>
    </source>
</evidence>
<feature type="transmembrane region" description="Helical" evidence="1">
    <location>
        <begin position="50"/>
        <end position="70"/>
    </location>
</feature>
<keyword evidence="2" id="KW-0614">Plasmid</keyword>
<dbReference type="EMBL" id="KX364409">
    <property type="protein sequence ID" value="AOZ60573.1"/>
    <property type="molecule type" value="Genomic_DNA"/>
</dbReference>
<geneLocation type="plasmid" evidence="2">
    <name>pAsa8</name>
</geneLocation>
<accession>A0A1I9S1Y1</accession>
<reference evidence="2" key="1">
    <citation type="journal article" date="2016" name="Sci. Rep.">
        <title>Diversity of antibiotic-resistance genes in Canadian isolates of Aeromonas salmonicida subsp. salmonicida: dominance of pSN254b and discovery of pAsa8.</title>
        <authorList>
            <person name="Trudel M.V."/>
            <person name="Vincent A.T."/>
            <person name="Attere S.A."/>
            <person name="Labbe M."/>
            <person name="Derome N."/>
            <person name="Culley A.I."/>
            <person name="Charette S.J."/>
        </authorList>
    </citation>
    <scope>NUCLEOTIDE SEQUENCE</scope>
    <source>
        <strain evidence="2">M16474-11</strain>
        <plasmid evidence="2">pAsa8</plasmid>
    </source>
</reference>
<keyword evidence="1" id="KW-0472">Membrane</keyword>
<keyword evidence="1" id="KW-1133">Transmembrane helix</keyword>
<dbReference type="AlphaFoldDB" id="A0A1I9S1Y1"/>
<name>A0A1I9S1Y1_AERSS</name>